<sequence>MEYKHVPVMPTEVLQALQPQDGGRYADGTIGGAGHAAMILKASETGSWLGGSDRDGAAVEAASSRLAPFRGRFEIRKGTFGSLVDWIEPESLDGVLLDLGVSSAQLDCPDRGFSLLQDGPLDMRMDLEQPVTAATIVNGESEKRLADIIWRLGGERESRKIAKAIVRARGRNEIRTTKELTDIVEIVKPRRGRKTHPATKVFQALRIEVNDEFGQLKQGLKSVSSLLKEGGRLAVITFHSGEDRIVKDYGRLETRDYDVPGEEDVPALRVDRPPRMRWVNRKAICATEEELATNPRAR</sequence>
<evidence type="ECO:0008006" key="6">
    <source>
        <dbReference type="Google" id="ProtNLM"/>
    </source>
</evidence>
<keyword evidence="4" id="KW-0949">S-adenosyl-L-methionine</keyword>
<dbReference type="InterPro" id="IPR002903">
    <property type="entry name" value="RsmH"/>
</dbReference>
<dbReference type="SUPFAM" id="SSF53335">
    <property type="entry name" value="S-adenosyl-L-methionine-dependent methyltransferases"/>
    <property type="match status" value="1"/>
</dbReference>
<dbReference type="GO" id="GO:0070475">
    <property type="term" value="P:rRNA base methylation"/>
    <property type="evidence" value="ECO:0007669"/>
    <property type="project" value="TreeGrafter"/>
</dbReference>
<feature type="non-terminal residue" evidence="5">
    <location>
        <position position="298"/>
    </location>
</feature>
<dbReference type="InterPro" id="IPR029063">
    <property type="entry name" value="SAM-dependent_MTases_sf"/>
</dbReference>
<evidence type="ECO:0000256" key="4">
    <source>
        <dbReference type="ARBA" id="ARBA00022691"/>
    </source>
</evidence>
<evidence type="ECO:0000256" key="3">
    <source>
        <dbReference type="ARBA" id="ARBA00022679"/>
    </source>
</evidence>
<dbReference type="FunFam" id="1.10.150.170:FF:000003">
    <property type="entry name" value="Ribosomal RNA small subunit methyltransferase H"/>
    <property type="match status" value="1"/>
</dbReference>
<evidence type="ECO:0000313" key="5">
    <source>
        <dbReference type="EMBL" id="SVC07593.1"/>
    </source>
</evidence>
<keyword evidence="3" id="KW-0808">Transferase</keyword>
<dbReference type="EMBL" id="UINC01072156">
    <property type="protein sequence ID" value="SVC07593.1"/>
    <property type="molecule type" value="Genomic_DNA"/>
</dbReference>
<dbReference type="HAMAP" id="MF_01007">
    <property type="entry name" value="16SrRNA_methyltr_H"/>
    <property type="match status" value="1"/>
</dbReference>
<dbReference type="Gene3D" id="1.10.150.170">
    <property type="entry name" value="Putative methyltransferase TM0872, insert domain"/>
    <property type="match status" value="1"/>
</dbReference>
<evidence type="ECO:0000256" key="1">
    <source>
        <dbReference type="ARBA" id="ARBA00010396"/>
    </source>
</evidence>
<dbReference type="Pfam" id="PF01795">
    <property type="entry name" value="Methyltransf_5"/>
    <property type="match status" value="1"/>
</dbReference>
<dbReference type="PANTHER" id="PTHR11265">
    <property type="entry name" value="S-ADENOSYL-METHYLTRANSFERASE MRAW"/>
    <property type="match status" value="1"/>
</dbReference>
<reference evidence="5" key="1">
    <citation type="submission" date="2018-05" db="EMBL/GenBank/DDBJ databases">
        <authorList>
            <person name="Lanie J.A."/>
            <person name="Ng W.-L."/>
            <person name="Kazmierczak K.M."/>
            <person name="Andrzejewski T.M."/>
            <person name="Davidsen T.M."/>
            <person name="Wayne K.J."/>
            <person name="Tettelin H."/>
            <person name="Glass J.I."/>
            <person name="Rusch D."/>
            <person name="Podicherti R."/>
            <person name="Tsui H.-C.T."/>
            <person name="Winkler M.E."/>
        </authorList>
    </citation>
    <scope>NUCLEOTIDE SEQUENCE</scope>
</reference>
<proteinExistence type="inferred from homology"/>
<dbReference type="GO" id="GO:0005737">
    <property type="term" value="C:cytoplasm"/>
    <property type="evidence" value="ECO:0007669"/>
    <property type="project" value="TreeGrafter"/>
</dbReference>
<dbReference type="GO" id="GO:0071424">
    <property type="term" value="F:rRNA (cytosine-N4-)-methyltransferase activity"/>
    <property type="evidence" value="ECO:0007669"/>
    <property type="project" value="TreeGrafter"/>
</dbReference>
<accession>A0A382J925</accession>
<dbReference type="AlphaFoldDB" id="A0A382J925"/>
<organism evidence="5">
    <name type="scientific">marine metagenome</name>
    <dbReference type="NCBI Taxonomy" id="408172"/>
    <lineage>
        <taxon>unclassified sequences</taxon>
        <taxon>metagenomes</taxon>
        <taxon>ecological metagenomes</taxon>
    </lineage>
</organism>
<dbReference type="NCBIfam" id="TIGR00006">
    <property type="entry name" value="16S rRNA (cytosine(1402)-N(4))-methyltransferase RsmH"/>
    <property type="match status" value="1"/>
</dbReference>
<dbReference type="PANTHER" id="PTHR11265:SF0">
    <property type="entry name" value="12S RRNA N4-METHYLCYTIDINE METHYLTRANSFERASE"/>
    <property type="match status" value="1"/>
</dbReference>
<dbReference type="PIRSF" id="PIRSF004486">
    <property type="entry name" value="MraW"/>
    <property type="match status" value="1"/>
</dbReference>
<comment type="similarity">
    <text evidence="1">Belongs to the methyltransferase superfamily. RsmH family.</text>
</comment>
<keyword evidence="2" id="KW-0489">Methyltransferase</keyword>
<dbReference type="SUPFAM" id="SSF81799">
    <property type="entry name" value="Putative methyltransferase TM0872, insert domain"/>
    <property type="match status" value="1"/>
</dbReference>
<evidence type="ECO:0000256" key="2">
    <source>
        <dbReference type="ARBA" id="ARBA00022603"/>
    </source>
</evidence>
<name>A0A382J925_9ZZZZ</name>
<dbReference type="Gene3D" id="3.40.50.150">
    <property type="entry name" value="Vaccinia Virus protein VP39"/>
    <property type="match status" value="1"/>
</dbReference>
<gene>
    <name evidence="5" type="ORF">METZ01_LOCUS260447</name>
</gene>
<dbReference type="InterPro" id="IPR023397">
    <property type="entry name" value="SAM-dep_MeTrfase_MraW_recog"/>
</dbReference>
<protein>
    <recommendedName>
        <fullName evidence="6">16S rRNA (Cytosine(1402)-N(4))-methyltransferase</fullName>
    </recommendedName>
</protein>